<evidence type="ECO:0000313" key="2">
    <source>
        <dbReference type="Proteomes" id="UP001179181"/>
    </source>
</evidence>
<gene>
    <name evidence="1" type="ORF">FHS68_004138</name>
</gene>
<name>A0ABX0UVJ2_9BACT</name>
<sequence length="467" mass="51558">MKFFSYSSKGFSTASKLLFIIWVSFSMMACEWGDQIKSLVQPNPDDFAVLFSDTATVQLSTVLTDSSFTGAPSRLLVGRYIDPYFGKIQTASFFQPTTQTAITVPVAAEYDSLVLSLTYDNYTYGDTTKQLNLSVHKVLADILDKDAYYNTNSTAFEETPLGKVKINPTPRTTKRLIIKLSDVLGKDIFERGKTNLITSNEDWINLVKGILIKGGASDNGAVIGFRSDLVYLQLHYRIPDVDGVKKDSSVFRSSASYNQILADRSGTIVAKLPANQRVAIPSAQTGNMSFIQAGLGIMTRIDLPSVRNLRFTKYSVANRAFLRITPKQFSVTDQLKAPPQIYVFRCNKNNEFYLGGDGFPLALTNLSTQQPVAISANYTVDVINNKQYYLLDLSSYVTELLTSETGDVGGLLLRTSAFNSGSNRPSTTYPSADTEFTNGLNRLVIGDQKSSDPGVKLELYYTTVKVE</sequence>
<dbReference type="InterPro" id="IPR025366">
    <property type="entry name" value="DUF4270"/>
</dbReference>
<reference evidence="1 2" key="1">
    <citation type="submission" date="2020-03" db="EMBL/GenBank/DDBJ databases">
        <title>Genomic Encyclopedia of Type Strains, Phase IV (KMG-IV): sequencing the most valuable type-strain genomes for metagenomic binning, comparative biology and taxonomic classification.</title>
        <authorList>
            <person name="Goeker M."/>
        </authorList>
    </citation>
    <scope>NUCLEOTIDE SEQUENCE [LARGE SCALE GENOMIC DNA]</scope>
    <source>
        <strain evidence="1 2">DSM 102865</strain>
    </source>
</reference>
<organism evidence="1 2">
    <name type="scientific">Dyadobacter arcticus</name>
    <dbReference type="NCBI Taxonomy" id="1078754"/>
    <lineage>
        <taxon>Bacteria</taxon>
        <taxon>Pseudomonadati</taxon>
        <taxon>Bacteroidota</taxon>
        <taxon>Cytophagia</taxon>
        <taxon>Cytophagales</taxon>
        <taxon>Spirosomataceae</taxon>
        <taxon>Dyadobacter</taxon>
    </lineage>
</organism>
<dbReference type="Proteomes" id="UP001179181">
    <property type="component" value="Unassembled WGS sequence"/>
</dbReference>
<dbReference type="PROSITE" id="PS51257">
    <property type="entry name" value="PROKAR_LIPOPROTEIN"/>
    <property type="match status" value="1"/>
</dbReference>
<protein>
    <recommendedName>
        <fullName evidence="3">DUF4270 domain-containing protein</fullName>
    </recommendedName>
</protein>
<evidence type="ECO:0008006" key="3">
    <source>
        <dbReference type="Google" id="ProtNLM"/>
    </source>
</evidence>
<accession>A0ABX0UVJ2</accession>
<comment type="caution">
    <text evidence="1">The sequence shown here is derived from an EMBL/GenBank/DDBJ whole genome shotgun (WGS) entry which is preliminary data.</text>
</comment>
<evidence type="ECO:0000313" key="1">
    <source>
        <dbReference type="EMBL" id="NIJ54951.1"/>
    </source>
</evidence>
<dbReference type="Pfam" id="PF14092">
    <property type="entry name" value="DUF4270"/>
    <property type="match status" value="1"/>
</dbReference>
<keyword evidence="2" id="KW-1185">Reference proteome</keyword>
<dbReference type="EMBL" id="JAASQJ010000004">
    <property type="protein sequence ID" value="NIJ54951.1"/>
    <property type="molecule type" value="Genomic_DNA"/>
</dbReference>
<proteinExistence type="predicted"/>